<dbReference type="InterPro" id="IPR011600">
    <property type="entry name" value="Pept_C14_caspase"/>
</dbReference>
<comment type="similarity">
    <text evidence="1 2">Belongs to the peptidase C14A family.</text>
</comment>
<dbReference type="InterPro" id="IPR015917">
    <property type="entry name" value="Pept_C14A"/>
</dbReference>
<evidence type="ECO:0000259" key="5">
    <source>
        <dbReference type="PROSITE" id="PS50208"/>
    </source>
</evidence>
<dbReference type="InterPro" id="IPR029030">
    <property type="entry name" value="Caspase-like_dom_sf"/>
</dbReference>
<dbReference type="AlphaFoldDB" id="A0A9D4S1C0"/>
<feature type="domain" description="Caspase family p10" evidence="4">
    <location>
        <begin position="212"/>
        <end position="304"/>
    </location>
</feature>
<dbReference type="Proteomes" id="UP000828390">
    <property type="component" value="Unassembled WGS sequence"/>
</dbReference>
<dbReference type="PROSITE" id="PS50208">
    <property type="entry name" value="CASPASE_P20"/>
    <property type="match status" value="1"/>
</dbReference>
<evidence type="ECO:0000256" key="1">
    <source>
        <dbReference type="ARBA" id="ARBA00010134"/>
    </source>
</evidence>
<dbReference type="Gene3D" id="3.30.70.1470">
    <property type="entry name" value="Caspase-like"/>
    <property type="match status" value="1"/>
</dbReference>
<evidence type="ECO:0000256" key="3">
    <source>
        <dbReference type="SAM" id="MobiDB-lite"/>
    </source>
</evidence>
<evidence type="ECO:0000313" key="7">
    <source>
        <dbReference type="Proteomes" id="UP000828390"/>
    </source>
</evidence>
<dbReference type="GO" id="GO:0004197">
    <property type="term" value="F:cysteine-type endopeptidase activity"/>
    <property type="evidence" value="ECO:0007669"/>
    <property type="project" value="InterPro"/>
</dbReference>
<organism evidence="6 7">
    <name type="scientific">Dreissena polymorpha</name>
    <name type="common">Zebra mussel</name>
    <name type="synonym">Mytilus polymorpha</name>
    <dbReference type="NCBI Taxonomy" id="45954"/>
    <lineage>
        <taxon>Eukaryota</taxon>
        <taxon>Metazoa</taxon>
        <taxon>Spiralia</taxon>
        <taxon>Lophotrochozoa</taxon>
        <taxon>Mollusca</taxon>
        <taxon>Bivalvia</taxon>
        <taxon>Autobranchia</taxon>
        <taxon>Heteroconchia</taxon>
        <taxon>Euheterodonta</taxon>
        <taxon>Imparidentia</taxon>
        <taxon>Neoheterodontei</taxon>
        <taxon>Myida</taxon>
        <taxon>Dreissenoidea</taxon>
        <taxon>Dreissenidae</taxon>
        <taxon>Dreissena</taxon>
    </lineage>
</organism>
<dbReference type="PANTHER" id="PTHR22576">
    <property type="entry name" value="MUCOSA ASSOCIATED LYMPHOID TISSUE LYMPHOMA TRANSLOCATION PROTEIN 1/PARACASPASE"/>
    <property type="match status" value="1"/>
</dbReference>
<dbReference type="InterPro" id="IPR002138">
    <property type="entry name" value="Pept_C14_p10"/>
</dbReference>
<sequence length="316" mass="35805">MMASARQKPGAAFFVLNCGVQDGPSSNIFRYRDGAGYDQDNMHYLFITQFGFELINTQKTKDFYRSDWDHTYNPTKRECPKGAMCMMCLIKQTDYSSYENIVVHISSEGCCGDSGGIAIQFLSDSVTEYIPLAKIVEAFSDTSCPGLKGKTRILIIQACRHSILKPEEANDDGVPFLYGNKYDASEDAGNTHNNPLVIPDDEEQHELLPPHEVPEDFLIVFSTTTNRYAKRNTKTGSWFETELRNAVDAFRQDPTKGPDMDFLTILTETSDRVAKKESRSQNPNEDGKKNVPCFEHRLTKQIIFRCLQRMQLLNCS</sequence>
<dbReference type="GO" id="GO:0006508">
    <property type="term" value="P:proteolysis"/>
    <property type="evidence" value="ECO:0007669"/>
    <property type="project" value="InterPro"/>
</dbReference>
<proteinExistence type="inferred from homology"/>
<dbReference type="Gene3D" id="3.40.50.1460">
    <property type="match status" value="1"/>
</dbReference>
<dbReference type="EMBL" id="JAIWYP010000001">
    <property type="protein sequence ID" value="KAH3888839.1"/>
    <property type="molecule type" value="Genomic_DNA"/>
</dbReference>
<keyword evidence="7" id="KW-1185">Reference proteome</keyword>
<dbReference type="SUPFAM" id="SSF52129">
    <property type="entry name" value="Caspase-like"/>
    <property type="match status" value="1"/>
</dbReference>
<feature type="domain" description="Caspase family p20" evidence="5">
    <location>
        <begin position="101"/>
        <end position="160"/>
    </location>
</feature>
<name>A0A9D4S1C0_DREPO</name>
<accession>A0A9D4S1C0</accession>
<evidence type="ECO:0000313" key="6">
    <source>
        <dbReference type="EMBL" id="KAH3888839.1"/>
    </source>
</evidence>
<dbReference type="InterPro" id="IPR001309">
    <property type="entry name" value="Pept_C14_p20"/>
</dbReference>
<dbReference type="InterPro" id="IPR052039">
    <property type="entry name" value="Caspase-related_regulators"/>
</dbReference>
<dbReference type="SMART" id="SM00115">
    <property type="entry name" value="CASc"/>
    <property type="match status" value="1"/>
</dbReference>
<dbReference type="OrthoDB" id="6097640at2759"/>
<protein>
    <submittedName>
        <fullName evidence="6">Uncharacterized protein</fullName>
    </submittedName>
</protein>
<feature type="region of interest" description="Disordered" evidence="3">
    <location>
        <begin position="272"/>
        <end position="291"/>
    </location>
</feature>
<dbReference type="PROSITE" id="PS50207">
    <property type="entry name" value="CASPASE_P10"/>
    <property type="match status" value="1"/>
</dbReference>
<reference evidence="6" key="1">
    <citation type="journal article" date="2019" name="bioRxiv">
        <title>The Genome of the Zebra Mussel, Dreissena polymorpha: A Resource for Invasive Species Research.</title>
        <authorList>
            <person name="McCartney M.A."/>
            <person name="Auch B."/>
            <person name="Kono T."/>
            <person name="Mallez S."/>
            <person name="Zhang Y."/>
            <person name="Obille A."/>
            <person name="Becker A."/>
            <person name="Abrahante J.E."/>
            <person name="Garbe J."/>
            <person name="Badalamenti J.P."/>
            <person name="Herman A."/>
            <person name="Mangelson H."/>
            <person name="Liachko I."/>
            <person name="Sullivan S."/>
            <person name="Sone E.D."/>
            <person name="Koren S."/>
            <person name="Silverstein K.A.T."/>
            <person name="Beckman K.B."/>
            <person name="Gohl D.M."/>
        </authorList>
    </citation>
    <scope>NUCLEOTIDE SEQUENCE</scope>
    <source>
        <strain evidence="6">Duluth1</strain>
        <tissue evidence="6">Whole animal</tissue>
    </source>
</reference>
<reference evidence="6" key="2">
    <citation type="submission" date="2020-11" db="EMBL/GenBank/DDBJ databases">
        <authorList>
            <person name="McCartney M.A."/>
            <person name="Auch B."/>
            <person name="Kono T."/>
            <person name="Mallez S."/>
            <person name="Becker A."/>
            <person name="Gohl D.M."/>
            <person name="Silverstein K.A.T."/>
            <person name="Koren S."/>
            <person name="Bechman K.B."/>
            <person name="Herman A."/>
            <person name="Abrahante J.E."/>
            <person name="Garbe J."/>
        </authorList>
    </citation>
    <scope>NUCLEOTIDE SEQUENCE</scope>
    <source>
        <strain evidence="6">Duluth1</strain>
        <tissue evidence="6">Whole animal</tissue>
    </source>
</reference>
<evidence type="ECO:0000256" key="2">
    <source>
        <dbReference type="RuleBase" id="RU003971"/>
    </source>
</evidence>
<comment type="caution">
    <text evidence="6">The sequence shown here is derived from an EMBL/GenBank/DDBJ whole genome shotgun (WGS) entry which is preliminary data.</text>
</comment>
<dbReference type="Pfam" id="PF00656">
    <property type="entry name" value="Peptidase_C14"/>
    <property type="match status" value="1"/>
</dbReference>
<dbReference type="PANTHER" id="PTHR22576:SF41">
    <property type="entry name" value="CASPASE 14, APOPTOSIS-RELATED CYSTEINE PEPTIDASE"/>
    <property type="match status" value="1"/>
</dbReference>
<gene>
    <name evidence="6" type="ORF">DPMN_012880</name>
</gene>
<evidence type="ECO:0000259" key="4">
    <source>
        <dbReference type="PROSITE" id="PS50207"/>
    </source>
</evidence>